<dbReference type="Proteomes" id="UP000015453">
    <property type="component" value="Unassembled WGS sequence"/>
</dbReference>
<accession>S8DS46</accession>
<evidence type="ECO:0000313" key="3">
    <source>
        <dbReference type="EMBL" id="EPS62637.1"/>
    </source>
</evidence>
<comment type="caution">
    <text evidence="3">The sequence shown here is derived from an EMBL/GenBank/DDBJ whole genome shotgun (WGS) entry which is preliminary data.</text>
</comment>
<evidence type="ECO:0000256" key="1">
    <source>
        <dbReference type="SAM" id="MobiDB-lite"/>
    </source>
</evidence>
<dbReference type="InterPro" id="IPR044823">
    <property type="entry name" value="ASIL1/2-like"/>
</dbReference>
<proteinExistence type="predicted"/>
<organism evidence="3 4">
    <name type="scientific">Genlisea aurea</name>
    <dbReference type="NCBI Taxonomy" id="192259"/>
    <lineage>
        <taxon>Eukaryota</taxon>
        <taxon>Viridiplantae</taxon>
        <taxon>Streptophyta</taxon>
        <taxon>Embryophyta</taxon>
        <taxon>Tracheophyta</taxon>
        <taxon>Spermatophyta</taxon>
        <taxon>Magnoliopsida</taxon>
        <taxon>eudicotyledons</taxon>
        <taxon>Gunneridae</taxon>
        <taxon>Pentapetalae</taxon>
        <taxon>asterids</taxon>
        <taxon>lamiids</taxon>
        <taxon>Lamiales</taxon>
        <taxon>Lentibulariaceae</taxon>
        <taxon>Genlisea</taxon>
    </lineage>
</organism>
<protein>
    <recommendedName>
        <fullName evidence="2">Myb-like domain-containing protein</fullName>
    </recommendedName>
</protein>
<dbReference type="PANTHER" id="PTHR31307">
    <property type="entry name" value="TRIHELIX TRANSCRIPTION FACTOR ASIL2"/>
    <property type="match status" value="1"/>
</dbReference>
<feature type="compositionally biased region" description="Acidic residues" evidence="1">
    <location>
        <begin position="144"/>
        <end position="159"/>
    </location>
</feature>
<dbReference type="AlphaFoldDB" id="S8DS46"/>
<dbReference type="EMBL" id="AUSU01006005">
    <property type="protein sequence ID" value="EPS62637.1"/>
    <property type="molecule type" value="Genomic_DNA"/>
</dbReference>
<dbReference type="InterPro" id="IPR001005">
    <property type="entry name" value="SANT/Myb"/>
</dbReference>
<keyword evidence="4" id="KW-1185">Reference proteome</keyword>
<feature type="domain" description="Myb-like" evidence="2">
    <location>
        <begin position="40"/>
        <end position="99"/>
    </location>
</feature>
<dbReference type="Pfam" id="PF13837">
    <property type="entry name" value="Myb_DNA-bind_4"/>
    <property type="match status" value="1"/>
</dbReference>
<dbReference type="FunFam" id="1.10.10.60:FF:000152">
    <property type="entry name" value="Trihelix transcription factor ASIL2"/>
    <property type="match status" value="1"/>
</dbReference>
<dbReference type="OrthoDB" id="1901794at2759"/>
<name>S8DS46_9LAMI</name>
<feature type="compositionally biased region" description="Low complexity" evidence="1">
    <location>
        <begin position="229"/>
        <end position="243"/>
    </location>
</feature>
<feature type="region of interest" description="Disordered" evidence="1">
    <location>
        <begin position="131"/>
        <end position="164"/>
    </location>
</feature>
<feature type="region of interest" description="Disordered" evidence="1">
    <location>
        <begin position="309"/>
        <end position="331"/>
    </location>
</feature>
<reference evidence="3 4" key="1">
    <citation type="journal article" date="2013" name="BMC Genomics">
        <title>The miniature genome of a carnivorous plant Genlisea aurea contains a low number of genes and short non-coding sequences.</title>
        <authorList>
            <person name="Leushkin E.V."/>
            <person name="Sutormin R.A."/>
            <person name="Nabieva E.R."/>
            <person name="Penin A.A."/>
            <person name="Kondrashov A.S."/>
            <person name="Logacheva M.D."/>
        </authorList>
    </citation>
    <scope>NUCLEOTIDE SEQUENCE [LARGE SCALE GENOMIC DNA]</scope>
</reference>
<dbReference type="PANTHER" id="PTHR31307:SF49">
    <property type="entry name" value="ALCOHOL DEHYDROGENASE TRANSCRIPTION FACTOR MYB_SANT-LIKE FAMILY PROTEIN"/>
    <property type="match status" value="1"/>
</dbReference>
<evidence type="ECO:0000259" key="2">
    <source>
        <dbReference type="PROSITE" id="PS50090"/>
    </source>
</evidence>
<dbReference type="InterPro" id="IPR044822">
    <property type="entry name" value="Myb_DNA-bind_4"/>
</dbReference>
<dbReference type="PROSITE" id="PS50090">
    <property type="entry name" value="MYB_LIKE"/>
    <property type="match status" value="1"/>
</dbReference>
<dbReference type="SMART" id="SM00595">
    <property type="entry name" value="MADF"/>
    <property type="match status" value="1"/>
</dbReference>
<gene>
    <name evidence="3" type="ORF">M569_12154</name>
</gene>
<evidence type="ECO:0000313" key="4">
    <source>
        <dbReference type="Proteomes" id="UP000015453"/>
    </source>
</evidence>
<sequence length="331" mass="36687">MATVISPPSPSNPDDDHLLPTATLALPSVSASRRLPPPCWSPEETVALIDAYRDKWYSLRRGNLRANHWQEVSEDIASRCPTNPPKTAVQCRHKMEKLRKRYRAEIQRAASRGGGVRHFSSSWVHFQKMHTMERGPNPTPPSSSDDDEEDDDNNNNDDDGGIKRIHDLYNTHNHRAVVSIAQGSASGVRIKIPGRSLPAPHPQKATTFSLDDSGIRNPNFRFNSNSPATGGVNVNGGVSSSKTSSKKKKVGNPGIDDLVAAIQSVGEGYARIEMAKMEIAKKVEEMRMDLEMKRTKMIVECQQRILEAFSESISDGRNTKRARRSSTPPEE</sequence>
<feature type="region of interest" description="Disordered" evidence="1">
    <location>
        <begin position="222"/>
        <end position="251"/>
    </location>
</feature>
<dbReference type="Gene3D" id="1.10.10.60">
    <property type="entry name" value="Homeodomain-like"/>
    <property type="match status" value="1"/>
</dbReference>